<accession>A0A2C6KY15</accession>
<dbReference type="OrthoDB" id="333255at2759"/>
<dbReference type="PANTHER" id="PTHR43895">
    <property type="entry name" value="CALCIUM/CALMODULIN-DEPENDENT PROTEIN KINASE KINASE-RELATED"/>
    <property type="match status" value="1"/>
</dbReference>
<sequence length="613" mass="67419">MEGKFGFGTGEGSTWRLAACFPLLPLREKTLRAGARFVIGFLVPIWILLSLSPTSGLYPRHMPLEPTLPSPAWTGEPVSEPQVPHSKRARTRYQGDKASQGLGGTAPARAINFLSDNPGVSLLEQVPEAQAAEGAASGSQASLFHDLASDFYRNWETTQDAEGRRQLAQLALSISERQEEPPVRRSLVSLVDRAIPDGSIFFIDPFECEGYEQPGSGWRLRRHEVLASGSFNLVFAADIHVVQTSQPEAHQVDSHGSQGVVARLLGRLGRCVGGLNCLGRRSARRLRRSRARSGGAAEEPNEGREVTTLLPVALRLPFIHSRQGSALNAGSLIRDRVQKHYITKLFPSGVRTDELIEIYGFEVPLVLGRARGMPDVLASDNLDSLLNFFEVHPRLICDLSIIGVVTNRFGLLFLLKRVIQLATHLAAAGIVHTDIKMENVLIDHTGQLYLSDFDLAHKVGDTVECGDLPAPDFSDPDTAHCFLMTPEKRISLTAALDTWSFGILLVEVACEELKLGGHNLERASRVERVHQVASLRRSRVRTESGGDNSSLVDWTGCGDVPEEYKTIVGRMLNPRKRTRLNPLDFYQTSPLFSAARRAQMTAATRPAGQQRTR</sequence>
<dbReference type="GO" id="GO:0005524">
    <property type="term" value="F:ATP binding"/>
    <property type="evidence" value="ECO:0007669"/>
    <property type="project" value="UniProtKB-KW"/>
</dbReference>
<dbReference type="InterPro" id="IPR011009">
    <property type="entry name" value="Kinase-like_dom_sf"/>
</dbReference>
<dbReference type="SMART" id="SM00220">
    <property type="entry name" value="S_TKc"/>
    <property type="match status" value="1"/>
</dbReference>
<comment type="catalytic activity">
    <reaction evidence="8">
        <text>L-seryl-[protein] + ATP = O-phospho-L-seryl-[protein] + ADP + H(+)</text>
        <dbReference type="Rhea" id="RHEA:17989"/>
        <dbReference type="Rhea" id="RHEA-COMP:9863"/>
        <dbReference type="Rhea" id="RHEA-COMP:11604"/>
        <dbReference type="ChEBI" id="CHEBI:15378"/>
        <dbReference type="ChEBI" id="CHEBI:29999"/>
        <dbReference type="ChEBI" id="CHEBI:30616"/>
        <dbReference type="ChEBI" id="CHEBI:83421"/>
        <dbReference type="ChEBI" id="CHEBI:456216"/>
        <dbReference type="EC" id="2.7.11.1"/>
    </reaction>
</comment>
<reference evidence="12 13" key="1">
    <citation type="journal article" date="2017" name="Int. J. Parasitol.">
        <title>The genome of the protozoan parasite Cystoisospora suis and a reverse vaccinology approach to identify vaccine candidates.</title>
        <authorList>
            <person name="Palmieri N."/>
            <person name="Shrestha A."/>
            <person name="Ruttkowski B."/>
            <person name="Beck T."/>
            <person name="Vogl C."/>
            <person name="Tomley F."/>
            <person name="Blake D.P."/>
            <person name="Joachim A."/>
        </authorList>
    </citation>
    <scope>NUCLEOTIDE SEQUENCE [LARGE SCALE GENOMIC DNA]</scope>
    <source>
        <strain evidence="12 13">Wien I</strain>
    </source>
</reference>
<proteinExistence type="predicted"/>
<evidence type="ECO:0000256" key="10">
    <source>
        <dbReference type="SAM" id="Phobius"/>
    </source>
</evidence>
<dbReference type="GO" id="GO:0004674">
    <property type="term" value="F:protein serine/threonine kinase activity"/>
    <property type="evidence" value="ECO:0007669"/>
    <property type="project" value="UniProtKB-KW"/>
</dbReference>
<dbReference type="VEuPathDB" id="ToxoDB:CSUI_005287"/>
<keyword evidence="10" id="KW-0812">Transmembrane</keyword>
<evidence type="ECO:0000259" key="11">
    <source>
        <dbReference type="PROSITE" id="PS50011"/>
    </source>
</evidence>
<evidence type="ECO:0000256" key="6">
    <source>
        <dbReference type="ARBA" id="ARBA00022840"/>
    </source>
</evidence>
<evidence type="ECO:0000313" key="12">
    <source>
        <dbReference type="EMBL" id="PHJ20875.1"/>
    </source>
</evidence>
<evidence type="ECO:0000256" key="4">
    <source>
        <dbReference type="ARBA" id="ARBA00022741"/>
    </source>
</evidence>
<keyword evidence="5 12" id="KW-0418">Kinase</keyword>
<evidence type="ECO:0000313" key="13">
    <source>
        <dbReference type="Proteomes" id="UP000221165"/>
    </source>
</evidence>
<dbReference type="SUPFAM" id="SSF56112">
    <property type="entry name" value="Protein kinase-like (PK-like)"/>
    <property type="match status" value="1"/>
</dbReference>
<keyword evidence="10" id="KW-0472">Membrane</keyword>
<dbReference type="EMBL" id="MIGC01002563">
    <property type="protein sequence ID" value="PHJ20875.1"/>
    <property type="molecule type" value="Genomic_DNA"/>
</dbReference>
<comment type="catalytic activity">
    <reaction evidence="7">
        <text>L-threonyl-[protein] + ATP = O-phospho-L-threonyl-[protein] + ADP + H(+)</text>
        <dbReference type="Rhea" id="RHEA:46608"/>
        <dbReference type="Rhea" id="RHEA-COMP:11060"/>
        <dbReference type="Rhea" id="RHEA-COMP:11605"/>
        <dbReference type="ChEBI" id="CHEBI:15378"/>
        <dbReference type="ChEBI" id="CHEBI:30013"/>
        <dbReference type="ChEBI" id="CHEBI:30616"/>
        <dbReference type="ChEBI" id="CHEBI:61977"/>
        <dbReference type="ChEBI" id="CHEBI:456216"/>
        <dbReference type="EC" id="2.7.11.1"/>
    </reaction>
</comment>
<evidence type="ECO:0000256" key="1">
    <source>
        <dbReference type="ARBA" id="ARBA00012513"/>
    </source>
</evidence>
<organism evidence="12 13">
    <name type="scientific">Cystoisospora suis</name>
    <dbReference type="NCBI Taxonomy" id="483139"/>
    <lineage>
        <taxon>Eukaryota</taxon>
        <taxon>Sar</taxon>
        <taxon>Alveolata</taxon>
        <taxon>Apicomplexa</taxon>
        <taxon>Conoidasida</taxon>
        <taxon>Coccidia</taxon>
        <taxon>Eucoccidiorida</taxon>
        <taxon>Eimeriorina</taxon>
        <taxon>Sarcocystidae</taxon>
        <taxon>Cystoisospora</taxon>
    </lineage>
</organism>
<keyword evidence="3" id="KW-0808">Transferase</keyword>
<feature type="domain" description="Protein kinase" evidence="11">
    <location>
        <begin position="220"/>
        <end position="592"/>
    </location>
</feature>
<evidence type="ECO:0000256" key="2">
    <source>
        <dbReference type="ARBA" id="ARBA00022527"/>
    </source>
</evidence>
<feature type="region of interest" description="Disordered" evidence="9">
    <location>
        <begin position="72"/>
        <end position="104"/>
    </location>
</feature>
<dbReference type="Pfam" id="PF00069">
    <property type="entry name" value="Pkinase"/>
    <property type="match status" value="1"/>
</dbReference>
<dbReference type="PROSITE" id="PS00108">
    <property type="entry name" value="PROTEIN_KINASE_ST"/>
    <property type="match status" value="1"/>
</dbReference>
<dbReference type="PROSITE" id="PS50011">
    <property type="entry name" value="PROTEIN_KINASE_DOM"/>
    <property type="match status" value="1"/>
</dbReference>
<dbReference type="Gene3D" id="1.10.510.10">
    <property type="entry name" value="Transferase(Phosphotransferase) domain 1"/>
    <property type="match status" value="1"/>
</dbReference>
<feature type="transmembrane region" description="Helical" evidence="10">
    <location>
        <begin position="37"/>
        <end position="58"/>
    </location>
</feature>
<dbReference type="AlphaFoldDB" id="A0A2C6KY15"/>
<evidence type="ECO:0000256" key="7">
    <source>
        <dbReference type="ARBA" id="ARBA00047899"/>
    </source>
</evidence>
<dbReference type="GO" id="GO:0007165">
    <property type="term" value="P:signal transduction"/>
    <property type="evidence" value="ECO:0007669"/>
    <property type="project" value="TreeGrafter"/>
</dbReference>
<keyword evidence="6" id="KW-0067">ATP-binding</keyword>
<evidence type="ECO:0000256" key="9">
    <source>
        <dbReference type="SAM" id="MobiDB-lite"/>
    </source>
</evidence>
<protein>
    <recommendedName>
        <fullName evidence="1">non-specific serine/threonine protein kinase</fullName>
        <ecNumber evidence="1">2.7.11.1</ecNumber>
    </recommendedName>
</protein>
<keyword evidence="4" id="KW-0547">Nucleotide-binding</keyword>
<dbReference type="PANTHER" id="PTHR43895:SF32">
    <property type="entry name" value="SERINE_THREONINE-PROTEIN KINASE CHK1"/>
    <property type="match status" value="1"/>
</dbReference>
<dbReference type="InterPro" id="IPR000719">
    <property type="entry name" value="Prot_kinase_dom"/>
</dbReference>
<gene>
    <name evidence="12" type="ORF">CSUI_005287</name>
</gene>
<evidence type="ECO:0000256" key="3">
    <source>
        <dbReference type="ARBA" id="ARBA00022679"/>
    </source>
</evidence>
<dbReference type="RefSeq" id="XP_067922560.1">
    <property type="nucleotide sequence ID" value="XM_068065464.1"/>
</dbReference>
<comment type="caution">
    <text evidence="12">The sequence shown here is derived from an EMBL/GenBank/DDBJ whole genome shotgun (WGS) entry which is preliminary data.</text>
</comment>
<dbReference type="InterPro" id="IPR008271">
    <property type="entry name" value="Ser/Thr_kinase_AS"/>
</dbReference>
<keyword evidence="2" id="KW-0723">Serine/threonine-protein kinase</keyword>
<evidence type="ECO:0000256" key="8">
    <source>
        <dbReference type="ARBA" id="ARBA00048679"/>
    </source>
</evidence>
<keyword evidence="13" id="KW-1185">Reference proteome</keyword>
<evidence type="ECO:0000256" key="5">
    <source>
        <dbReference type="ARBA" id="ARBA00022777"/>
    </source>
</evidence>
<keyword evidence="10" id="KW-1133">Transmembrane helix</keyword>
<dbReference type="EC" id="2.7.11.1" evidence="1"/>
<dbReference type="Proteomes" id="UP000221165">
    <property type="component" value="Unassembled WGS sequence"/>
</dbReference>
<dbReference type="GeneID" id="94428675"/>
<name>A0A2C6KY15_9APIC</name>